<organism evidence="1 2">
    <name type="scientific">Pseudomonas asiatica</name>
    <dbReference type="NCBI Taxonomy" id="2219225"/>
    <lineage>
        <taxon>Bacteria</taxon>
        <taxon>Pseudomonadati</taxon>
        <taxon>Pseudomonadota</taxon>
        <taxon>Gammaproteobacteria</taxon>
        <taxon>Pseudomonadales</taxon>
        <taxon>Pseudomonadaceae</taxon>
        <taxon>Pseudomonas</taxon>
    </lineage>
</organism>
<protein>
    <submittedName>
        <fullName evidence="1">Uncharacterized protein</fullName>
    </submittedName>
</protein>
<accession>A0ABU5KVA8</accession>
<dbReference type="GeneID" id="97170405"/>
<dbReference type="EMBL" id="JAXUBM010000005">
    <property type="protein sequence ID" value="MDZ5737871.1"/>
    <property type="molecule type" value="Genomic_DNA"/>
</dbReference>
<name>A0ABU5KVA8_9PSED</name>
<dbReference type="Proteomes" id="UP001292116">
    <property type="component" value="Unassembled WGS sequence"/>
</dbReference>
<evidence type="ECO:0000313" key="2">
    <source>
        <dbReference type="Proteomes" id="UP001292116"/>
    </source>
</evidence>
<reference evidence="1 2" key="1">
    <citation type="submission" date="2023-11" db="EMBL/GenBank/DDBJ databases">
        <title>Draft genomes analysis of Pseudomonas asiatica isolated from milk, feces and farm soil of cows suffering from clinical mastitis.</title>
        <authorList>
            <person name="Rahman T."/>
            <person name="Das Z.C."/>
            <person name="Hoque M.N."/>
        </authorList>
    </citation>
    <scope>NUCLEOTIDE SEQUENCE [LARGE SCALE GENOMIC DNA]</scope>
    <source>
        <strain evidence="1 2">2F2</strain>
    </source>
</reference>
<proteinExistence type="predicted"/>
<evidence type="ECO:0000313" key="1">
    <source>
        <dbReference type="EMBL" id="MDZ5737871.1"/>
    </source>
</evidence>
<gene>
    <name evidence="1" type="ORF">SOW75_06690</name>
</gene>
<sequence length="269" mass="27589">MIKTLEIILGYVEKPVAAGAAATSLTDQYNSDKSGFVLVNQSAQTGAAVAGITSIVKLTAGFTPFLNIKVNTLAATTVFLKITAQYKTDQKFEKGDVLSLVGNVAGIVGSISLLAGAGTPAVIFTAVGVGANALGILNSDAASNLYHSFIAPVVQKHFVANTNATYPDYWVAPDLALASLAQISAIYAGRVAVTQWNPDTQGVVLGSDLSHLYGISGGGDGGGGGYIEPDFGGGPMVFPLPELPRWNIDIGPIEIIPPGGGVGGVDRYH</sequence>
<comment type="caution">
    <text evidence="1">The sequence shown here is derived from an EMBL/GenBank/DDBJ whole genome shotgun (WGS) entry which is preliminary data.</text>
</comment>
<keyword evidence="2" id="KW-1185">Reference proteome</keyword>
<dbReference type="RefSeq" id="WP_247846669.1">
    <property type="nucleotide sequence ID" value="NZ_CP139776.1"/>
</dbReference>